<sequence>MENVRVLTIAQLVQRGRSLTPQLPLFVALPFLPKQTRHQTPPLPSTQTLTLTLILSLRFSPLWTILPSSPEPLTLPTIANHLRFRPFKPHASMLLQHLLPILRRSKARPGVFGALQSVSPLSIVSCKTGDSNFKNSKTFDFRPSDKPPRLS</sequence>
<name>A0AAW1X1J8_RUBAR</name>
<gene>
    <name evidence="1" type="ORF">M0R45_026618</name>
</gene>
<reference evidence="1 2" key="1">
    <citation type="journal article" date="2023" name="G3 (Bethesda)">
        <title>A chromosome-length genome assembly and annotation of blackberry (Rubus argutus, cv. 'Hillquist').</title>
        <authorList>
            <person name="Bruna T."/>
            <person name="Aryal R."/>
            <person name="Dudchenko O."/>
            <person name="Sargent D.J."/>
            <person name="Mead D."/>
            <person name="Buti M."/>
            <person name="Cavallini A."/>
            <person name="Hytonen T."/>
            <person name="Andres J."/>
            <person name="Pham M."/>
            <person name="Weisz D."/>
            <person name="Mascagni F."/>
            <person name="Usai G."/>
            <person name="Natali L."/>
            <person name="Bassil N."/>
            <person name="Fernandez G.E."/>
            <person name="Lomsadze A."/>
            <person name="Armour M."/>
            <person name="Olukolu B."/>
            <person name="Poorten T."/>
            <person name="Britton C."/>
            <person name="Davik J."/>
            <person name="Ashrafi H."/>
            <person name="Aiden E.L."/>
            <person name="Borodovsky M."/>
            <person name="Worthington M."/>
        </authorList>
    </citation>
    <scope>NUCLEOTIDE SEQUENCE [LARGE SCALE GENOMIC DNA]</scope>
    <source>
        <strain evidence="1">PI 553951</strain>
    </source>
</reference>
<organism evidence="1 2">
    <name type="scientific">Rubus argutus</name>
    <name type="common">Southern blackberry</name>
    <dbReference type="NCBI Taxonomy" id="59490"/>
    <lineage>
        <taxon>Eukaryota</taxon>
        <taxon>Viridiplantae</taxon>
        <taxon>Streptophyta</taxon>
        <taxon>Embryophyta</taxon>
        <taxon>Tracheophyta</taxon>
        <taxon>Spermatophyta</taxon>
        <taxon>Magnoliopsida</taxon>
        <taxon>eudicotyledons</taxon>
        <taxon>Gunneridae</taxon>
        <taxon>Pentapetalae</taxon>
        <taxon>rosids</taxon>
        <taxon>fabids</taxon>
        <taxon>Rosales</taxon>
        <taxon>Rosaceae</taxon>
        <taxon>Rosoideae</taxon>
        <taxon>Rosoideae incertae sedis</taxon>
        <taxon>Rubus</taxon>
    </lineage>
</organism>
<accession>A0AAW1X1J8</accession>
<dbReference type="EMBL" id="JBEDUW010000005">
    <property type="protein sequence ID" value="KAK9929522.1"/>
    <property type="molecule type" value="Genomic_DNA"/>
</dbReference>
<keyword evidence="2" id="KW-1185">Reference proteome</keyword>
<protein>
    <submittedName>
        <fullName evidence="1">Uncharacterized protein</fullName>
    </submittedName>
</protein>
<evidence type="ECO:0000313" key="2">
    <source>
        <dbReference type="Proteomes" id="UP001457282"/>
    </source>
</evidence>
<comment type="caution">
    <text evidence="1">The sequence shown here is derived from an EMBL/GenBank/DDBJ whole genome shotgun (WGS) entry which is preliminary data.</text>
</comment>
<dbReference type="Proteomes" id="UP001457282">
    <property type="component" value="Unassembled WGS sequence"/>
</dbReference>
<proteinExistence type="predicted"/>
<dbReference type="AlphaFoldDB" id="A0AAW1X1J8"/>
<evidence type="ECO:0000313" key="1">
    <source>
        <dbReference type="EMBL" id="KAK9929522.1"/>
    </source>
</evidence>